<sequence length="433" mass="45499">MEVSALILVVTFFVLLALNVPISFSIGIATLATMLYSIDFVPAITTVAQRMAGGLNSFALLAIPFFVLSGLIMGQGGIARRLIECAMALIGMLPGGLALVNVLSCTLFGGISGSAVAATSAIGSFMIPEMEKKGYERNFAAAVTATAATTGMIIPPSNILIIYAIASGGVSISALFIAGYLPGLLVALALMLVCVVYAKKHNFPTEPVLPLKTVVTKVAAAIPSLLLIIIVIGGIVAGVFTATEAGVIAVLYSMFLSIVLYKEVRVRQLPDILLKSVGITAIVMFLIASSSAMSWILSYENIPQAITDTMLALSENPLLILLIINLILIVVGAFMDMTPAVLIFTPIFLPVAESIGVSPIHFGIMMVLNLSIGLCSPPVGSVLFVSCSVAKTSIEKIIKPMIPLYFAMIAVLMLVTFIPAISEWLPQAMGLMK</sequence>
<comment type="subunit">
    <text evidence="7">The complex comprises the extracytoplasmic solute receptor protein and the two transmembrane proteins.</text>
</comment>
<keyword evidence="5 7" id="KW-1133">Transmembrane helix</keyword>
<keyword evidence="2" id="KW-1003">Cell membrane</keyword>
<feature type="transmembrane region" description="Helical" evidence="7">
    <location>
        <begin position="139"/>
        <end position="166"/>
    </location>
</feature>
<keyword evidence="3 7" id="KW-0997">Cell inner membrane</keyword>
<feature type="transmembrane region" description="Helical" evidence="7">
    <location>
        <begin position="51"/>
        <end position="73"/>
    </location>
</feature>
<feature type="transmembrane region" description="Helical" evidence="7">
    <location>
        <begin position="245"/>
        <end position="261"/>
    </location>
</feature>
<dbReference type="RefSeq" id="WP_348395096.1">
    <property type="nucleotide sequence ID" value="NZ_CP136600.1"/>
</dbReference>
<evidence type="ECO:0000256" key="2">
    <source>
        <dbReference type="ARBA" id="ARBA00022475"/>
    </source>
</evidence>
<dbReference type="PANTHER" id="PTHR33362:SF2">
    <property type="entry name" value="TRAP TRANSPORTER LARGE PERMEASE PROTEIN"/>
    <property type="match status" value="1"/>
</dbReference>
<comment type="function">
    <text evidence="7">Part of the tripartite ATP-independent periplasmic (TRAP) transport system.</text>
</comment>
<feature type="transmembrane region" description="Helical" evidence="7">
    <location>
        <begin position="273"/>
        <end position="297"/>
    </location>
</feature>
<dbReference type="PANTHER" id="PTHR33362">
    <property type="entry name" value="SIALIC ACID TRAP TRANSPORTER PERMEASE PROTEIN SIAT-RELATED"/>
    <property type="match status" value="1"/>
</dbReference>
<dbReference type="EMBL" id="CP136600">
    <property type="protein sequence ID" value="WOH36282.1"/>
    <property type="molecule type" value="Genomic_DNA"/>
</dbReference>
<feature type="transmembrane region" description="Helical" evidence="7">
    <location>
        <begin position="218"/>
        <end position="239"/>
    </location>
</feature>
<dbReference type="PIRSF" id="PIRSF006066">
    <property type="entry name" value="HI0050"/>
    <property type="match status" value="1"/>
</dbReference>
<keyword evidence="7" id="KW-0813">Transport</keyword>
<evidence type="ECO:0000256" key="4">
    <source>
        <dbReference type="ARBA" id="ARBA00022692"/>
    </source>
</evidence>
<proteinExistence type="inferred from homology"/>
<keyword evidence="10" id="KW-1185">Reference proteome</keyword>
<dbReference type="NCBIfam" id="TIGR00786">
    <property type="entry name" value="dctM"/>
    <property type="match status" value="1"/>
</dbReference>
<feature type="transmembrane region" description="Helical" evidence="7">
    <location>
        <begin position="402"/>
        <end position="422"/>
    </location>
</feature>
<evidence type="ECO:0000256" key="3">
    <source>
        <dbReference type="ARBA" id="ARBA00022519"/>
    </source>
</evidence>
<name>A0ABZ0GK93_9GAMM</name>
<feature type="transmembrane region" description="Helical" evidence="7">
    <location>
        <begin position="85"/>
        <end position="103"/>
    </location>
</feature>
<dbReference type="Pfam" id="PF06808">
    <property type="entry name" value="DctM"/>
    <property type="match status" value="1"/>
</dbReference>
<feature type="transmembrane region" description="Helical" evidence="7">
    <location>
        <begin position="370"/>
        <end position="390"/>
    </location>
</feature>
<evidence type="ECO:0000313" key="9">
    <source>
        <dbReference type="EMBL" id="WOH36282.1"/>
    </source>
</evidence>
<reference evidence="9 10" key="1">
    <citation type="submission" date="2023-09" db="EMBL/GenBank/DDBJ databases">
        <authorList>
            <person name="Qi X."/>
        </authorList>
    </citation>
    <scope>NUCLEOTIDE SEQUENCE [LARGE SCALE GENOMIC DNA]</scope>
    <source>
        <strain evidence="9 10">S1-1</strain>
    </source>
</reference>
<feature type="transmembrane region" description="Helical" evidence="7">
    <location>
        <begin position="317"/>
        <end position="334"/>
    </location>
</feature>
<feature type="transmembrane region" description="Helical" evidence="7">
    <location>
        <begin position="341"/>
        <end position="364"/>
    </location>
</feature>
<keyword evidence="4 7" id="KW-0812">Transmembrane</keyword>
<dbReference type="InterPro" id="IPR004681">
    <property type="entry name" value="TRAP_DctM"/>
</dbReference>
<evidence type="ECO:0000259" key="8">
    <source>
        <dbReference type="Pfam" id="PF06808"/>
    </source>
</evidence>
<evidence type="ECO:0000313" key="10">
    <source>
        <dbReference type="Proteomes" id="UP001301442"/>
    </source>
</evidence>
<feature type="domain" description="TRAP C4-dicarboxylate transport system permease DctM subunit" evidence="8">
    <location>
        <begin position="9"/>
        <end position="421"/>
    </location>
</feature>
<dbReference type="InterPro" id="IPR010656">
    <property type="entry name" value="DctM"/>
</dbReference>
<protein>
    <recommendedName>
        <fullName evidence="7">TRAP transporter large permease protein</fullName>
    </recommendedName>
</protein>
<evidence type="ECO:0000256" key="1">
    <source>
        <dbReference type="ARBA" id="ARBA00004429"/>
    </source>
</evidence>
<dbReference type="Proteomes" id="UP001301442">
    <property type="component" value="Chromosome"/>
</dbReference>
<evidence type="ECO:0000256" key="6">
    <source>
        <dbReference type="ARBA" id="ARBA00023136"/>
    </source>
</evidence>
<evidence type="ECO:0000256" key="5">
    <source>
        <dbReference type="ARBA" id="ARBA00022989"/>
    </source>
</evidence>
<comment type="similarity">
    <text evidence="7">Belongs to the TRAP transporter large permease family.</text>
</comment>
<feature type="transmembrane region" description="Helical" evidence="7">
    <location>
        <begin position="172"/>
        <end position="198"/>
    </location>
</feature>
<keyword evidence="6 7" id="KW-0472">Membrane</keyword>
<evidence type="ECO:0000256" key="7">
    <source>
        <dbReference type="RuleBase" id="RU369079"/>
    </source>
</evidence>
<organism evidence="9 10">
    <name type="scientific">Thalassotalea fonticola</name>
    <dbReference type="NCBI Taxonomy" id="3065649"/>
    <lineage>
        <taxon>Bacteria</taxon>
        <taxon>Pseudomonadati</taxon>
        <taxon>Pseudomonadota</taxon>
        <taxon>Gammaproteobacteria</taxon>
        <taxon>Alteromonadales</taxon>
        <taxon>Colwelliaceae</taxon>
        <taxon>Thalassotalea</taxon>
    </lineage>
</organism>
<gene>
    <name evidence="9" type="ORF">RI844_12980</name>
</gene>
<comment type="subcellular location">
    <subcellularLocation>
        <location evidence="1 7">Cell inner membrane</location>
        <topology evidence="1 7">Multi-pass membrane protein</topology>
    </subcellularLocation>
</comment>
<accession>A0ABZ0GK93</accession>